<keyword evidence="1" id="KW-0378">Hydrolase</keyword>
<dbReference type="EMBL" id="CP013236">
    <property type="protein sequence ID" value="AMP12779.1"/>
    <property type="molecule type" value="Genomic_DNA"/>
</dbReference>
<dbReference type="GO" id="GO:0016787">
    <property type="term" value="F:hydrolase activity"/>
    <property type="evidence" value="ECO:0007669"/>
    <property type="project" value="UniProtKB-KW"/>
</dbReference>
<proteinExistence type="predicted"/>
<dbReference type="InterPro" id="IPR050272">
    <property type="entry name" value="Isochorismatase-like_hydrls"/>
</dbReference>
<organism evidence="3 5">
    <name type="scientific">Collimonas pratensis</name>
    <dbReference type="NCBI Taxonomy" id="279113"/>
    <lineage>
        <taxon>Bacteria</taxon>
        <taxon>Pseudomonadati</taxon>
        <taxon>Pseudomonadota</taxon>
        <taxon>Betaproteobacteria</taxon>
        <taxon>Burkholderiales</taxon>
        <taxon>Oxalobacteraceae</taxon>
        <taxon>Collimonas</taxon>
    </lineage>
</organism>
<dbReference type="RefSeq" id="WP_061936525.1">
    <property type="nucleotide sequence ID" value="NZ_CP013234.1"/>
</dbReference>
<evidence type="ECO:0000313" key="3">
    <source>
        <dbReference type="EMBL" id="AMP02955.1"/>
    </source>
</evidence>
<dbReference type="STRING" id="279113.CPter91_0560"/>
<dbReference type="Proteomes" id="UP000074561">
    <property type="component" value="Chromosome"/>
</dbReference>
<dbReference type="Pfam" id="PF00857">
    <property type="entry name" value="Isochorismatase"/>
    <property type="match status" value="1"/>
</dbReference>
<dbReference type="PANTHER" id="PTHR43540">
    <property type="entry name" value="PEROXYUREIDOACRYLATE/UREIDOACRYLATE AMIDOHYDROLASE-RELATED"/>
    <property type="match status" value="1"/>
</dbReference>
<accession>A0A127QRW2</accession>
<feature type="domain" description="Isochorismatase-like" evidence="2">
    <location>
        <begin position="3"/>
        <end position="148"/>
    </location>
</feature>
<dbReference type="Gene3D" id="3.40.50.850">
    <property type="entry name" value="Isochorismatase-like"/>
    <property type="match status" value="1"/>
</dbReference>
<name>A0A127QRW2_9BURK</name>
<dbReference type="EMBL" id="CP013234">
    <property type="protein sequence ID" value="AMP02955.1"/>
    <property type="molecule type" value="Genomic_DNA"/>
</dbReference>
<dbReference type="AlphaFoldDB" id="A0A127QRW2"/>
<dbReference type="InterPro" id="IPR036380">
    <property type="entry name" value="Isochorismatase-like_sf"/>
</dbReference>
<evidence type="ECO:0000256" key="1">
    <source>
        <dbReference type="ARBA" id="ARBA00022801"/>
    </source>
</evidence>
<dbReference type="SUPFAM" id="SSF52499">
    <property type="entry name" value="Isochorismatase-like hydrolases"/>
    <property type="match status" value="1"/>
</dbReference>
<sequence length="180" mass="20096">MKALVVIDIQREYIAPGRKFQIHGIGPSLKNAYAMLRFARTQDWPIVHVQHLQDGEIFNRNSDTSDFIDSFVPEANEVLAVKNNYSSFSSPAFVKFAAEHPDHEFIVIGYGTTMCCLSTIVDGYHRGYRFALVEDACAALAVGDHSEASMHDHAVAILGPFSRRTRTEEETTLNSFSAKI</sequence>
<dbReference type="CDD" id="cd00431">
    <property type="entry name" value="cysteine_hydrolases"/>
    <property type="match status" value="1"/>
</dbReference>
<protein>
    <submittedName>
        <fullName evidence="3">Isochorismatase family protein</fullName>
    </submittedName>
</protein>
<dbReference type="PATRIC" id="fig|279113.10.peg.491"/>
<evidence type="ECO:0000313" key="6">
    <source>
        <dbReference type="Proteomes" id="UP000074914"/>
    </source>
</evidence>
<evidence type="ECO:0000259" key="2">
    <source>
        <dbReference type="Pfam" id="PF00857"/>
    </source>
</evidence>
<dbReference type="OrthoDB" id="5360912at2"/>
<dbReference type="InterPro" id="IPR000868">
    <property type="entry name" value="Isochorismatase-like_dom"/>
</dbReference>
<evidence type="ECO:0000313" key="4">
    <source>
        <dbReference type="EMBL" id="AMP12779.1"/>
    </source>
</evidence>
<dbReference type="Proteomes" id="UP000074914">
    <property type="component" value="Chromosome"/>
</dbReference>
<keyword evidence="6" id="KW-1185">Reference proteome</keyword>
<gene>
    <name evidence="4" type="ORF">CPter291_0493</name>
    <name evidence="3" type="ORF">CPter91_0560</name>
</gene>
<dbReference type="PANTHER" id="PTHR43540:SF15">
    <property type="entry name" value="BLR5631 PROTEIN"/>
    <property type="match status" value="1"/>
</dbReference>
<evidence type="ECO:0000313" key="5">
    <source>
        <dbReference type="Proteomes" id="UP000074561"/>
    </source>
</evidence>
<reference evidence="5 6" key="1">
    <citation type="submission" date="2015-11" db="EMBL/GenBank/DDBJ databases">
        <title>Exploring the genomic traits of fungus-feeding bacterial genus Collimonas.</title>
        <authorList>
            <person name="Song C."/>
            <person name="Schmidt R."/>
            <person name="de Jager V."/>
            <person name="Krzyzanowska D."/>
            <person name="Jongedijk E."/>
            <person name="Cankar K."/>
            <person name="Beekwilder J."/>
            <person name="van Veen A."/>
            <person name="de Boer W."/>
            <person name="van Veen J.A."/>
            <person name="Garbeva P."/>
        </authorList>
    </citation>
    <scope>NUCLEOTIDE SEQUENCE [LARGE SCALE GENOMIC DNA]</scope>
    <source>
        <strain evidence="4 6">Ter291</strain>
        <strain evidence="3 5">Ter91</strain>
    </source>
</reference>
<dbReference type="KEGG" id="cpra:CPter91_0560"/>